<reference evidence="2" key="1">
    <citation type="submission" date="2022-08" db="UniProtKB">
        <authorList>
            <consortium name="EnsemblMetazoa"/>
        </authorList>
    </citation>
    <scope>IDENTIFICATION</scope>
    <source>
        <strain evidence="2">EBRO</strain>
    </source>
</reference>
<dbReference type="VEuPathDB" id="VectorBase:AATE007407"/>
<organism evidence="2">
    <name type="scientific">Anopheles atroparvus</name>
    <name type="common">European mosquito</name>
    <dbReference type="NCBI Taxonomy" id="41427"/>
    <lineage>
        <taxon>Eukaryota</taxon>
        <taxon>Metazoa</taxon>
        <taxon>Ecdysozoa</taxon>
        <taxon>Arthropoda</taxon>
        <taxon>Hexapoda</taxon>
        <taxon>Insecta</taxon>
        <taxon>Pterygota</taxon>
        <taxon>Neoptera</taxon>
        <taxon>Endopterygota</taxon>
        <taxon>Diptera</taxon>
        <taxon>Nematocera</taxon>
        <taxon>Culicoidea</taxon>
        <taxon>Culicidae</taxon>
        <taxon>Anophelinae</taxon>
        <taxon>Anopheles</taxon>
    </lineage>
</organism>
<protein>
    <submittedName>
        <fullName evidence="2">Uncharacterized protein</fullName>
    </submittedName>
</protein>
<evidence type="ECO:0000313" key="2">
    <source>
        <dbReference type="EnsemblMetazoa" id="AATE007407-PA.1"/>
    </source>
</evidence>
<sequence>MRPVPSQCKAMRSTVDVQDQREQQSDGQRDSQRRFYGLLKPCKAKELFIYDNRLYGGFEENFPAMTNSQEVVARCRRQLAAALYQPNAATIPQRKLKKFLGPG</sequence>
<name>A0A182IXJ1_ANOAO</name>
<feature type="compositionally biased region" description="Basic and acidic residues" evidence="1">
    <location>
        <begin position="18"/>
        <end position="32"/>
    </location>
</feature>
<accession>A0A182IXJ1</accession>
<dbReference type="AlphaFoldDB" id="A0A182IXJ1"/>
<dbReference type="EnsemblMetazoa" id="AATE007407-RA">
    <property type="protein sequence ID" value="AATE007407-PA.1"/>
    <property type="gene ID" value="AATE007407"/>
</dbReference>
<dbReference type="EMBL" id="AXCP01007854">
    <property type="status" value="NOT_ANNOTATED_CDS"/>
    <property type="molecule type" value="Genomic_DNA"/>
</dbReference>
<feature type="region of interest" description="Disordered" evidence="1">
    <location>
        <begin position="1"/>
        <end position="32"/>
    </location>
</feature>
<proteinExistence type="predicted"/>
<evidence type="ECO:0000256" key="1">
    <source>
        <dbReference type="SAM" id="MobiDB-lite"/>
    </source>
</evidence>